<reference evidence="2" key="2">
    <citation type="journal article" date="2015" name="ISME J.">
        <title>A new class of marine Euryarchaeota group II from the Mediterranean deep chlorophyll maximum.</title>
        <authorList>
            <person name="Martin-Cuadrado A.B."/>
            <person name="Garcia-Heredia I."/>
            <person name="Molto A.G."/>
            <person name="Lopez-Ubeda R."/>
            <person name="Kimes N."/>
            <person name="Lopez-Garcia P."/>
            <person name="Moreira D."/>
            <person name="Rodriguez-Valera F."/>
        </authorList>
    </citation>
    <scope>NUCLEOTIDE SEQUENCE</scope>
</reference>
<feature type="region of interest" description="Disordered" evidence="1">
    <location>
        <begin position="143"/>
        <end position="179"/>
    </location>
</feature>
<feature type="compositionally biased region" description="Pro residues" evidence="1">
    <location>
        <begin position="31"/>
        <end position="48"/>
    </location>
</feature>
<feature type="region of interest" description="Disordered" evidence="1">
    <location>
        <begin position="1"/>
        <end position="72"/>
    </location>
</feature>
<dbReference type="EMBL" id="KP211879">
    <property type="protein sequence ID" value="ANV80211.1"/>
    <property type="molecule type" value="Genomic_DNA"/>
</dbReference>
<evidence type="ECO:0000313" key="2">
    <source>
        <dbReference type="EMBL" id="ANV80211.1"/>
    </source>
</evidence>
<protein>
    <submittedName>
        <fullName evidence="2">Uncharacterized protein</fullName>
    </submittedName>
</protein>
<feature type="compositionally biased region" description="Basic and acidic residues" evidence="1">
    <location>
        <begin position="53"/>
        <end position="72"/>
    </location>
</feature>
<dbReference type="AlphaFoldDB" id="A0A1B1TD57"/>
<proteinExistence type="predicted"/>
<feature type="compositionally biased region" description="Basic residues" evidence="1">
    <location>
        <begin position="160"/>
        <end position="173"/>
    </location>
</feature>
<organism evidence="2">
    <name type="scientific">uncultured Poseidoniia archaeon</name>
    <dbReference type="NCBI Taxonomy" id="1697135"/>
    <lineage>
        <taxon>Archaea</taxon>
        <taxon>Methanobacteriati</taxon>
        <taxon>Thermoplasmatota</taxon>
        <taxon>Candidatus Poseidoniia</taxon>
        <taxon>environmental samples</taxon>
    </lineage>
</organism>
<evidence type="ECO:0000256" key="1">
    <source>
        <dbReference type="SAM" id="MobiDB-lite"/>
    </source>
</evidence>
<feature type="compositionally biased region" description="Basic residues" evidence="1">
    <location>
        <begin position="1"/>
        <end position="14"/>
    </location>
</feature>
<name>A0A1B1TD57_9ARCH</name>
<sequence length="263" mass="30056">MRGGRRRGPPKRAPKNIFSPGAKKEQKKPVHQPPPKVQAIVPPAPITPPKIAGSEKEKKVEKKAIKSKDSMPEITEKTSIEVVEEVIPEKIEEDISKEIITDQILGNKPKKTRGLKQIKKKQDSKSKDLNVQSDRAAALIEQSRKRAMQPVVAKTDTTKKTTKPVVTKRRRNTKTSYQPAARAKRLNRSRHMEYKYEMRKLLVDINVPEEHRSNLLGTIWAKGERKTTTDAKDFLLEKMTEGAIDEDQKSRLEKVIDDYTIRR</sequence>
<feature type="compositionally biased region" description="Basic residues" evidence="1">
    <location>
        <begin position="110"/>
        <end position="119"/>
    </location>
</feature>
<accession>A0A1B1TD57</accession>
<reference evidence="2" key="1">
    <citation type="submission" date="2014-11" db="EMBL/GenBank/DDBJ databases">
        <authorList>
            <person name="Zhu J."/>
            <person name="Qi W."/>
            <person name="Song R."/>
        </authorList>
    </citation>
    <scope>NUCLEOTIDE SEQUENCE</scope>
</reference>
<feature type="region of interest" description="Disordered" evidence="1">
    <location>
        <begin position="110"/>
        <end position="130"/>
    </location>
</feature>